<feature type="compositionally biased region" description="Basic and acidic residues" evidence="1">
    <location>
        <begin position="128"/>
        <end position="144"/>
    </location>
</feature>
<evidence type="ECO:0000313" key="2">
    <source>
        <dbReference type="EMBL" id="CAA9539164.1"/>
    </source>
</evidence>
<protein>
    <submittedName>
        <fullName evidence="2">Uncharacterized protein</fullName>
    </submittedName>
</protein>
<feature type="non-terminal residue" evidence="2">
    <location>
        <position position="1"/>
    </location>
</feature>
<proteinExistence type="predicted"/>
<evidence type="ECO:0000256" key="1">
    <source>
        <dbReference type="SAM" id="MobiDB-lite"/>
    </source>
</evidence>
<reference evidence="2" key="1">
    <citation type="submission" date="2020-02" db="EMBL/GenBank/DDBJ databases">
        <authorList>
            <person name="Meier V. D."/>
        </authorList>
    </citation>
    <scope>NUCLEOTIDE SEQUENCE</scope>
    <source>
        <strain evidence="2">AVDCRST_MAG91</strain>
    </source>
</reference>
<feature type="compositionally biased region" description="Low complexity" evidence="1">
    <location>
        <begin position="8"/>
        <end position="26"/>
    </location>
</feature>
<dbReference type="EMBL" id="CADCVX010000642">
    <property type="protein sequence ID" value="CAA9539164.1"/>
    <property type="molecule type" value="Genomic_DNA"/>
</dbReference>
<sequence length="144" mass="15694">GFPPFTPRPSAANAPGRRRGGPAALRGARDAGDPHPAAVDDGAAHAAPGDPVEGKPRGQVHRALPYRRRDRQRSQERRFHPARPDAPSRPASEQLPGAGLLFRLLPEAHRGREDLPRSRCGARPFGKRMPDRRVPQADARPRAL</sequence>
<name>A0A6J4U5H8_9SPHN</name>
<feature type="compositionally biased region" description="Basic residues" evidence="1">
    <location>
        <begin position="58"/>
        <end position="71"/>
    </location>
</feature>
<feature type="non-terminal residue" evidence="2">
    <location>
        <position position="144"/>
    </location>
</feature>
<organism evidence="2">
    <name type="scientific">uncultured Sphingomonadaceae bacterium</name>
    <dbReference type="NCBI Taxonomy" id="169976"/>
    <lineage>
        <taxon>Bacteria</taxon>
        <taxon>Pseudomonadati</taxon>
        <taxon>Pseudomonadota</taxon>
        <taxon>Alphaproteobacteria</taxon>
        <taxon>Sphingomonadales</taxon>
        <taxon>Sphingomonadaceae</taxon>
        <taxon>environmental samples</taxon>
    </lineage>
</organism>
<accession>A0A6J4U5H8</accession>
<gene>
    <name evidence="2" type="ORF">AVDCRST_MAG91-3669</name>
</gene>
<feature type="compositionally biased region" description="Basic and acidic residues" evidence="1">
    <location>
        <begin position="106"/>
        <end position="117"/>
    </location>
</feature>
<feature type="region of interest" description="Disordered" evidence="1">
    <location>
        <begin position="1"/>
        <end position="144"/>
    </location>
</feature>
<feature type="compositionally biased region" description="Basic and acidic residues" evidence="1">
    <location>
        <begin position="72"/>
        <end position="83"/>
    </location>
</feature>
<feature type="compositionally biased region" description="Low complexity" evidence="1">
    <location>
        <begin position="34"/>
        <end position="51"/>
    </location>
</feature>
<dbReference type="AlphaFoldDB" id="A0A6J4U5H8"/>